<dbReference type="GO" id="GO:0009328">
    <property type="term" value="C:phenylalanine-tRNA ligase complex"/>
    <property type="evidence" value="ECO:0007669"/>
    <property type="project" value="TreeGrafter"/>
</dbReference>
<dbReference type="InterPro" id="IPR004532">
    <property type="entry name" value="Phe-tRNA-ligase_IIc_bsu_bact"/>
</dbReference>
<dbReference type="FunFam" id="3.30.930.10:FF:000130">
    <property type="entry name" value="Phenylalanine--tRNA ligase beta subunit"/>
    <property type="match status" value="1"/>
</dbReference>
<reference evidence="20 21" key="1">
    <citation type="submission" date="2018-10" db="EMBL/GenBank/DDBJ databases">
        <title>Aeromicrobium sp. 9W16Y-2 whole genome shotgun sequence.</title>
        <authorList>
            <person name="Li F."/>
        </authorList>
    </citation>
    <scope>NUCLEOTIDE SEQUENCE [LARGE SCALE GENOMIC DNA]</scope>
    <source>
        <strain evidence="20 21">9W16Y-2</strain>
    </source>
</reference>
<dbReference type="FunFam" id="3.50.40.10:FF:000001">
    <property type="entry name" value="Phenylalanine--tRNA ligase beta subunit"/>
    <property type="match status" value="1"/>
</dbReference>
<dbReference type="InterPro" id="IPR045060">
    <property type="entry name" value="Phe-tRNA-ligase_IIc_bsu"/>
</dbReference>
<dbReference type="SUPFAM" id="SSF50249">
    <property type="entry name" value="Nucleic acid-binding proteins"/>
    <property type="match status" value="1"/>
</dbReference>
<evidence type="ECO:0000256" key="3">
    <source>
        <dbReference type="ARBA" id="ARBA00011209"/>
    </source>
</evidence>
<keyword evidence="21" id="KW-1185">Reference proteome</keyword>
<dbReference type="Gene3D" id="3.30.930.10">
    <property type="entry name" value="Bira Bifunctional Protein, Domain 2"/>
    <property type="match status" value="1"/>
</dbReference>
<proteinExistence type="inferred from homology"/>
<evidence type="ECO:0000256" key="15">
    <source>
        <dbReference type="HAMAP-Rule" id="MF_00283"/>
    </source>
</evidence>
<keyword evidence="11 16" id="KW-0694">RNA-binding</keyword>
<dbReference type="Pfam" id="PF03483">
    <property type="entry name" value="B3_4"/>
    <property type="match status" value="1"/>
</dbReference>
<dbReference type="Gene3D" id="3.30.70.380">
    <property type="entry name" value="Ferrodoxin-fold anticodon-binding domain"/>
    <property type="match status" value="1"/>
</dbReference>
<dbReference type="GO" id="GO:0005524">
    <property type="term" value="F:ATP binding"/>
    <property type="evidence" value="ECO:0007669"/>
    <property type="project" value="UniProtKB-UniRule"/>
</dbReference>
<evidence type="ECO:0000256" key="6">
    <source>
        <dbReference type="ARBA" id="ARBA00022598"/>
    </source>
</evidence>
<dbReference type="CDD" id="cd02796">
    <property type="entry name" value="tRNA_bind_bactPheRS"/>
    <property type="match status" value="1"/>
</dbReference>
<dbReference type="Proteomes" id="UP000282515">
    <property type="component" value="Unassembled WGS sequence"/>
</dbReference>
<evidence type="ECO:0000259" key="17">
    <source>
        <dbReference type="PROSITE" id="PS50886"/>
    </source>
</evidence>
<dbReference type="InterPro" id="IPR045864">
    <property type="entry name" value="aa-tRNA-synth_II/BPL/LPL"/>
</dbReference>
<dbReference type="CDD" id="cd00769">
    <property type="entry name" value="PheRS_beta_core"/>
    <property type="match status" value="1"/>
</dbReference>
<evidence type="ECO:0000256" key="9">
    <source>
        <dbReference type="ARBA" id="ARBA00022840"/>
    </source>
</evidence>
<feature type="domain" description="FDX-ACB" evidence="18">
    <location>
        <begin position="741"/>
        <end position="832"/>
    </location>
</feature>
<organism evidence="20 21">
    <name type="scientific">Aeromicrobium phragmitis</name>
    <dbReference type="NCBI Taxonomy" id="2478914"/>
    <lineage>
        <taxon>Bacteria</taxon>
        <taxon>Bacillati</taxon>
        <taxon>Actinomycetota</taxon>
        <taxon>Actinomycetes</taxon>
        <taxon>Propionibacteriales</taxon>
        <taxon>Nocardioidaceae</taxon>
        <taxon>Aeromicrobium</taxon>
    </lineage>
</organism>
<dbReference type="InterPro" id="IPR041616">
    <property type="entry name" value="PheRS_beta_core"/>
</dbReference>
<dbReference type="RefSeq" id="WP_121794790.1">
    <property type="nucleotide sequence ID" value="NZ_RDBF01000008.1"/>
</dbReference>
<evidence type="ECO:0000256" key="1">
    <source>
        <dbReference type="ARBA" id="ARBA00004496"/>
    </source>
</evidence>
<evidence type="ECO:0000256" key="13">
    <source>
        <dbReference type="ARBA" id="ARBA00023146"/>
    </source>
</evidence>
<comment type="cofactor">
    <cofactor evidence="15">
        <name>Mg(2+)</name>
        <dbReference type="ChEBI" id="CHEBI:18420"/>
    </cofactor>
    <text evidence="15">Binds 2 magnesium ions per tetramer.</text>
</comment>
<dbReference type="AlphaFoldDB" id="A0A3L8PJQ2"/>
<dbReference type="Gene3D" id="3.30.56.10">
    <property type="match status" value="2"/>
</dbReference>
<gene>
    <name evidence="15" type="primary">pheT</name>
    <name evidence="20" type="ORF">D9V41_11905</name>
</gene>
<dbReference type="SMART" id="SM00873">
    <property type="entry name" value="B3_4"/>
    <property type="match status" value="1"/>
</dbReference>
<keyword evidence="12 15" id="KW-0648">Protein biosynthesis</keyword>
<protein>
    <recommendedName>
        <fullName evidence="15">Phenylalanine--tRNA ligase beta subunit</fullName>
        <ecNumber evidence="15">6.1.1.20</ecNumber>
    </recommendedName>
    <alternativeName>
        <fullName evidence="15">Phenylalanyl-tRNA synthetase beta subunit</fullName>
        <shortName evidence="15">PheRS</shortName>
    </alternativeName>
</protein>
<evidence type="ECO:0000256" key="12">
    <source>
        <dbReference type="ARBA" id="ARBA00022917"/>
    </source>
</evidence>
<dbReference type="SMART" id="SM00896">
    <property type="entry name" value="FDX-ACB"/>
    <property type="match status" value="1"/>
</dbReference>
<feature type="binding site" evidence="15">
    <location>
        <position position="478"/>
    </location>
    <ligand>
        <name>Mg(2+)</name>
        <dbReference type="ChEBI" id="CHEBI:18420"/>
        <note>shared with alpha subunit</note>
    </ligand>
</feature>
<evidence type="ECO:0000259" key="18">
    <source>
        <dbReference type="PROSITE" id="PS51447"/>
    </source>
</evidence>
<dbReference type="Gene3D" id="2.40.50.140">
    <property type="entry name" value="Nucleic acid-binding proteins"/>
    <property type="match status" value="1"/>
</dbReference>
<dbReference type="GO" id="GO:0006432">
    <property type="term" value="P:phenylalanyl-tRNA aminoacylation"/>
    <property type="evidence" value="ECO:0007669"/>
    <property type="project" value="UniProtKB-UniRule"/>
</dbReference>
<dbReference type="HAMAP" id="MF_00283">
    <property type="entry name" value="Phe_tRNA_synth_beta1"/>
    <property type="match status" value="1"/>
</dbReference>
<comment type="catalytic activity">
    <reaction evidence="14 15">
        <text>tRNA(Phe) + L-phenylalanine + ATP = L-phenylalanyl-tRNA(Phe) + AMP + diphosphate + H(+)</text>
        <dbReference type="Rhea" id="RHEA:19413"/>
        <dbReference type="Rhea" id="RHEA-COMP:9668"/>
        <dbReference type="Rhea" id="RHEA-COMP:9699"/>
        <dbReference type="ChEBI" id="CHEBI:15378"/>
        <dbReference type="ChEBI" id="CHEBI:30616"/>
        <dbReference type="ChEBI" id="CHEBI:33019"/>
        <dbReference type="ChEBI" id="CHEBI:58095"/>
        <dbReference type="ChEBI" id="CHEBI:78442"/>
        <dbReference type="ChEBI" id="CHEBI:78531"/>
        <dbReference type="ChEBI" id="CHEBI:456215"/>
        <dbReference type="EC" id="6.1.1.20"/>
    </reaction>
</comment>
<dbReference type="Pfam" id="PF17759">
    <property type="entry name" value="tRNA_synthFbeta"/>
    <property type="match status" value="1"/>
</dbReference>
<dbReference type="InterPro" id="IPR033714">
    <property type="entry name" value="tRNA_bind_bactPheRS"/>
</dbReference>
<evidence type="ECO:0000259" key="19">
    <source>
        <dbReference type="PROSITE" id="PS51483"/>
    </source>
</evidence>
<keyword evidence="9 15" id="KW-0067">ATP-binding</keyword>
<evidence type="ECO:0000256" key="7">
    <source>
        <dbReference type="ARBA" id="ARBA00022723"/>
    </source>
</evidence>
<dbReference type="Pfam" id="PF01588">
    <property type="entry name" value="tRNA_bind"/>
    <property type="match status" value="1"/>
</dbReference>
<evidence type="ECO:0000256" key="5">
    <source>
        <dbReference type="ARBA" id="ARBA00022555"/>
    </source>
</evidence>
<keyword evidence="7 15" id="KW-0479">Metal-binding</keyword>
<dbReference type="GO" id="GO:0000287">
    <property type="term" value="F:magnesium ion binding"/>
    <property type="evidence" value="ECO:0007669"/>
    <property type="project" value="UniProtKB-UniRule"/>
</dbReference>
<comment type="caution">
    <text evidence="20">The sequence shown here is derived from an EMBL/GenBank/DDBJ whole genome shotgun (WGS) entry which is preliminary data.</text>
</comment>
<dbReference type="PANTHER" id="PTHR10947:SF0">
    <property type="entry name" value="PHENYLALANINE--TRNA LIGASE BETA SUBUNIT"/>
    <property type="match status" value="1"/>
</dbReference>
<dbReference type="Gene3D" id="3.50.40.10">
    <property type="entry name" value="Phenylalanyl-trna Synthetase, Chain B, domain 3"/>
    <property type="match status" value="1"/>
</dbReference>
<evidence type="ECO:0000256" key="10">
    <source>
        <dbReference type="ARBA" id="ARBA00022842"/>
    </source>
</evidence>
<dbReference type="InterPro" id="IPR005146">
    <property type="entry name" value="B3/B4_tRNA-bd"/>
</dbReference>
<comment type="subcellular location">
    <subcellularLocation>
        <location evidence="1 15">Cytoplasm</location>
    </subcellularLocation>
</comment>
<dbReference type="SUPFAM" id="SSF46955">
    <property type="entry name" value="Putative DNA-binding domain"/>
    <property type="match status" value="1"/>
</dbReference>
<dbReference type="InterPro" id="IPR005147">
    <property type="entry name" value="tRNA_synthase_B5-dom"/>
</dbReference>
<feature type="binding site" evidence="15">
    <location>
        <position position="475"/>
    </location>
    <ligand>
        <name>Mg(2+)</name>
        <dbReference type="ChEBI" id="CHEBI:18420"/>
        <note>shared with alpha subunit</note>
    </ligand>
</feature>
<dbReference type="PANTHER" id="PTHR10947">
    <property type="entry name" value="PHENYLALANYL-TRNA SYNTHETASE BETA CHAIN AND LEUCINE-RICH REPEAT-CONTAINING PROTEIN 47"/>
    <property type="match status" value="1"/>
</dbReference>
<comment type="similarity">
    <text evidence="2 15">Belongs to the phenylalanyl-tRNA synthetase beta subunit family. Type 1 subfamily.</text>
</comment>
<evidence type="ECO:0000256" key="4">
    <source>
        <dbReference type="ARBA" id="ARBA00022490"/>
    </source>
</evidence>
<dbReference type="GO" id="GO:0004826">
    <property type="term" value="F:phenylalanine-tRNA ligase activity"/>
    <property type="evidence" value="ECO:0007669"/>
    <property type="project" value="UniProtKB-UniRule"/>
</dbReference>
<name>A0A3L8PJQ2_9ACTN</name>
<keyword evidence="5 16" id="KW-0820">tRNA-binding</keyword>
<dbReference type="PROSITE" id="PS51447">
    <property type="entry name" value="FDX_ACB"/>
    <property type="match status" value="1"/>
</dbReference>
<dbReference type="OrthoDB" id="9805455at2"/>
<feature type="domain" description="TRNA-binding" evidence="17">
    <location>
        <begin position="40"/>
        <end position="164"/>
    </location>
</feature>
<dbReference type="Pfam" id="PF03147">
    <property type="entry name" value="FDX-ACB"/>
    <property type="match status" value="1"/>
</dbReference>
<dbReference type="InterPro" id="IPR020825">
    <property type="entry name" value="Phe-tRNA_synthase-like_B3/B4"/>
</dbReference>
<dbReference type="InterPro" id="IPR009061">
    <property type="entry name" value="DNA-bd_dom_put_sf"/>
</dbReference>
<keyword evidence="8 15" id="KW-0547">Nucleotide-binding</keyword>
<dbReference type="PROSITE" id="PS50886">
    <property type="entry name" value="TRBD"/>
    <property type="match status" value="1"/>
</dbReference>
<dbReference type="InterPro" id="IPR036690">
    <property type="entry name" value="Fdx_antiC-bd_sf"/>
</dbReference>
<comment type="subunit">
    <text evidence="3 15">Tetramer of two alpha and two beta subunits.</text>
</comment>
<evidence type="ECO:0000313" key="20">
    <source>
        <dbReference type="EMBL" id="RLV55450.1"/>
    </source>
</evidence>
<feature type="binding site" evidence="15">
    <location>
        <position position="479"/>
    </location>
    <ligand>
        <name>Mg(2+)</name>
        <dbReference type="ChEBI" id="CHEBI:18420"/>
        <note>shared with alpha subunit</note>
    </ligand>
</feature>
<dbReference type="EC" id="6.1.1.20" evidence="15"/>
<dbReference type="PROSITE" id="PS51483">
    <property type="entry name" value="B5"/>
    <property type="match status" value="1"/>
</dbReference>
<feature type="binding site" evidence="15">
    <location>
        <position position="469"/>
    </location>
    <ligand>
        <name>Mg(2+)</name>
        <dbReference type="ChEBI" id="CHEBI:18420"/>
        <note>shared with alpha subunit</note>
    </ligand>
</feature>
<keyword evidence="13 15" id="KW-0030">Aminoacyl-tRNA synthetase</keyword>
<evidence type="ECO:0000256" key="8">
    <source>
        <dbReference type="ARBA" id="ARBA00022741"/>
    </source>
</evidence>
<dbReference type="SMART" id="SM00874">
    <property type="entry name" value="B5"/>
    <property type="match status" value="1"/>
</dbReference>
<keyword evidence="6 15" id="KW-0436">Ligase</keyword>
<dbReference type="EMBL" id="RDBF01000008">
    <property type="protein sequence ID" value="RLV55450.1"/>
    <property type="molecule type" value="Genomic_DNA"/>
</dbReference>
<dbReference type="InterPro" id="IPR012340">
    <property type="entry name" value="NA-bd_OB-fold"/>
</dbReference>
<dbReference type="SUPFAM" id="SSF55681">
    <property type="entry name" value="Class II aaRS and biotin synthetases"/>
    <property type="match status" value="1"/>
</dbReference>
<feature type="domain" description="B5" evidence="19">
    <location>
        <begin position="415"/>
        <end position="491"/>
    </location>
</feature>
<dbReference type="InterPro" id="IPR002547">
    <property type="entry name" value="tRNA-bd_dom"/>
</dbReference>
<evidence type="ECO:0000256" key="2">
    <source>
        <dbReference type="ARBA" id="ARBA00008653"/>
    </source>
</evidence>
<evidence type="ECO:0000256" key="16">
    <source>
        <dbReference type="PROSITE-ProRule" id="PRU00209"/>
    </source>
</evidence>
<dbReference type="Pfam" id="PF03484">
    <property type="entry name" value="B5"/>
    <property type="match status" value="1"/>
</dbReference>
<evidence type="ECO:0000313" key="21">
    <source>
        <dbReference type="Proteomes" id="UP000282515"/>
    </source>
</evidence>
<dbReference type="GO" id="GO:0000049">
    <property type="term" value="F:tRNA binding"/>
    <property type="evidence" value="ECO:0007669"/>
    <property type="project" value="UniProtKB-UniRule"/>
</dbReference>
<dbReference type="SUPFAM" id="SSF54991">
    <property type="entry name" value="Anticodon-binding domain of PheRS"/>
    <property type="match status" value="1"/>
</dbReference>
<evidence type="ECO:0000256" key="14">
    <source>
        <dbReference type="ARBA" id="ARBA00049255"/>
    </source>
</evidence>
<accession>A0A3L8PJQ2</accession>
<evidence type="ECO:0000256" key="11">
    <source>
        <dbReference type="ARBA" id="ARBA00022884"/>
    </source>
</evidence>
<dbReference type="NCBIfam" id="TIGR00472">
    <property type="entry name" value="pheT_bact"/>
    <property type="match status" value="1"/>
</dbReference>
<dbReference type="InterPro" id="IPR005121">
    <property type="entry name" value="Fdx_antiC-bd"/>
</dbReference>
<sequence length="832" mass="88379">MKVPVPWLRELVGLPDSVTTEELAARLTAFDLKLEEIAGGQLSGPLVVGRVLSAVPEPQKNGKTINWCRVDVGPEHNDPATGDVPAGRGIVCGAHNFGPGDLVVVSLPGTFLPSLGFEISARKTYGHVSDGMICSTAELGLPGGDQGGILVLEPGLAEPGDDAIALLGLNDETLDLEVNPDRGYAWSLRGVGRDAALAFGLAFRDPADIAVTDVEGEGYPVVVEDPQACPVFVTRRVTGIDPTRPTPEWMARRLVQAGMRSISLTVDISNYVMLELGQPNHAYDAAKLSGPITVRRARAGERLTTLDDVERELDPADLLICDDEGPVGLAGIMGAAHVEIDDTTTDVVIEAAYFDRSTVARAARRHKLSSEAARRFERGVDPALQARVAQRVAELLVEHGGGRIEPGLTVVGEVGARPAVTLPVDLPRRIAGVPSIDVDVSVAALRGNDCEVQVQGDQLVVTPPSWRFDLNDPYDVVEEVLRVVGYDQVPSVLPQAPGGRGLTRAQELRRRVGYALAGAGLVEVKTFPFAGEEDFDKLGLPADDERRRQVLLENPLSAQEPGLTTTLLTGLLRAAGLNVGRGHDDVALTEMGRVFRIRDDSPHAPIYGVDRRPTDDELAVLDAALPDQPLMAAWTMLGQREKRGWAGPGRDATWADAIAVATRLAEALHVDLAVEAVALAPFHPGRCAAFLLDGEVVGHAGELHPKVLEAYGLPARGVAGEVNLDALIGAAPDLGPRPVFSAYPVAKEDLAFVVDQSVRAGDLQDALAGSGPLVESVRLFDIYAGDQVPTGKKSLAFNVRLRAADHTLTDAEITEARAAAVETASRFGATLR</sequence>
<keyword evidence="10 15" id="KW-0460">Magnesium</keyword>
<keyword evidence="4 15" id="KW-0963">Cytoplasm</keyword>
<dbReference type="SUPFAM" id="SSF56037">
    <property type="entry name" value="PheT/TilS domain"/>
    <property type="match status" value="1"/>
</dbReference>